<dbReference type="EMBL" id="JAKKPZ010000022">
    <property type="protein sequence ID" value="KAI1711299.1"/>
    <property type="molecule type" value="Genomic_DNA"/>
</dbReference>
<keyword evidence="4" id="KW-1185">Reference proteome</keyword>
<evidence type="ECO:0000313" key="4">
    <source>
        <dbReference type="Proteomes" id="UP001201812"/>
    </source>
</evidence>
<keyword evidence="2" id="KW-0175">Coiled coil</keyword>
<protein>
    <submittedName>
        <fullName evidence="3">SPT2 chromatin protein domain-containing protein</fullName>
    </submittedName>
</protein>
<gene>
    <name evidence="3" type="ORF">DdX_10173</name>
</gene>
<comment type="caution">
    <text evidence="3">The sequence shown here is derived from an EMBL/GenBank/DDBJ whole genome shotgun (WGS) entry which is preliminary data.</text>
</comment>
<name>A0AAD4N290_9BILA</name>
<dbReference type="Pfam" id="PF08243">
    <property type="entry name" value="SPT2"/>
    <property type="match status" value="1"/>
</dbReference>
<sequence length="80" mass="9749">MDDFIDDTELDDLQRKDIEETLRLINPRYDKKKWKMREMMIDDRRMDARFRDIETEERHSTRMGLIEDLKEAKKGSKSIG</sequence>
<evidence type="ECO:0000256" key="1">
    <source>
        <dbReference type="ARBA" id="ARBA00006461"/>
    </source>
</evidence>
<dbReference type="AlphaFoldDB" id="A0AAD4N290"/>
<accession>A0AAD4N290</accession>
<proteinExistence type="inferred from homology"/>
<comment type="similarity">
    <text evidence="1">Belongs to the SPT2 family.</text>
</comment>
<evidence type="ECO:0000256" key="2">
    <source>
        <dbReference type="ARBA" id="ARBA00023054"/>
    </source>
</evidence>
<evidence type="ECO:0000313" key="3">
    <source>
        <dbReference type="EMBL" id="KAI1711299.1"/>
    </source>
</evidence>
<organism evidence="3 4">
    <name type="scientific">Ditylenchus destructor</name>
    <dbReference type="NCBI Taxonomy" id="166010"/>
    <lineage>
        <taxon>Eukaryota</taxon>
        <taxon>Metazoa</taxon>
        <taxon>Ecdysozoa</taxon>
        <taxon>Nematoda</taxon>
        <taxon>Chromadorea</taxon>
        <taxon>Rhabditida</taxon>
        <taxon>Tylenchina</taxon>
        <taxon>Tylenchomorpha</taxon>
        <taxon>Sphaerularioidea</taxon>
        <taxon>Anguinidae</taxon>
        <taxon>Anguininae</taxon>
        <taxon>Ditylenchus</taxon>
    </lineage>
</organism>
<reference evidence="3" key="1">
    <citation type="submission" date="2022-01" db="EMBL/GenBank/DDBJ databases">
        <title>Genome Sequence Resource for Two Populations of Ditylenchus destructor, the Migratory Endoparasitic Phytonematode.</title>
        <authorList>
            <person name="Zhang H."/>
            <person name="Lin R."/>
            <person name="Xie B."/>
        </authorList>
    </citation>
    <scope>NUCLEOTIDE SEQUENCE</scope>
    <source>
        <strain evidence="3">BazhouSP</strain>
    </source>
</reference>
<dbReference type="Proteomes" id="UP001201812">
    <property type="component" value="Unassembled WGS sequence"/>
</dbReference>
<dbReference type="InterPro" id="IPR013256">
    <property type="entry name" value="Chromatin_SPT2"/>
</dbReference>